<dbReference type="EMBL" id="JAQGDS010000010">
    <property type="protein sequence ID" value="KAJ6257595.1"/>
    <property type="molecule type" value="Genomic_DNA"/>
</dbReference>
<keyword evidence="3" id="KW-1185">Reference proteome</keyword>
<organism evidence="2 3">
    <name type="scientific">Drechslerella dactyloides</name>
    <name type="common">Nematode-trapping fungus</name>
    <name type="synonym">Arthrobotrys dactyloides</name>
    <dbReference type="NCBI Taxonomy" id="74499"/>
    <lineage>
        <taxon>Eukaryota</taxon>
        <taxon>Fungi</taxon>
        <taxon>Dikarya</taxon>
        <taxon>Ascomycota</taxon>
        <taxon>Pezizomycotina</taxon>
        <taxon>Orbiliomycetes</taxon>
        <taxon>Orbiliales</taxon>
        <taxon>Orbiliaceae</taxon>
        <taxon>Drechslerella</taxon>
    </lineage>
</organism>
<name>A0AAD6ITX9_DREDA</name>
<dbReference type="AlphaFoldDB" id="A0AAD6ITX9"/>
<reference evidence="2" key="1">
    <citation type="submission" date="2023-01" db="EMBL/GenBank/DDBJ databases">
        <title>The chitinases involved in constricting ring structure development in the nematode-trapping fungus Drechslerella dactyloides.</title>
        <authorList>
            <person name="Wang R."/>
            <person name="Zhang L."/>
            <person name="Tang P."/>
            <person name="Li S."/>
            <person name="Liang L."/>
        </authorList>
    </citation>
    <scope>NUCLEOTIDE SEQUENCE</scope>
    <source>
        <strain evidence="2">YMF1.00031</strain>
    </source>
</reference>
<feature type="compositionally biased region" description="Polar residues" evidence="1">
    <location>
        <begin position="66"/>
        <end position="84"/>
    </location>
</feature>
<dbReference type="Proteomes" id="UP001221413">
    <property type="component" value="Unassembled WGS sequence"/>
</dbReference>
<evidence type="ECO:0000313" key="3">
    <source>
        <dbReference type="Proteomes" id="UP001221413"/>
    </source>
</evidence>
<evidence type="ECO:0000256" key="1">
    <source>
        <dbReference type="SAM" id="MobiDB-lite"/>
    </source>
</evidence>
<protein>
    <submittedName>
        <fullName evidence="2">Uncharacterized protein</fullName>
    </submittedName>
</protein>
<proteinExistence type="predicted"/>
<sequence>MPVITWWAMRMTAPPISPSHSHNRVVAQRANDDDSRNCNFDITPPPPPKWTIPSNLPDHPLPTVYEPSSITTRPSTNTFPHKPS</sequence>
<comment type="caution">
    <text evidence="2">The sequence shown here is derived from an EMBL/GenBank/DDBJ whole genome shotgun (WGS) entry which is preliminary data.</text>
</comment>
<evidence type="ECO:0000313" key="2">
    <source>
        <dbReference type="EMBL" id="KAJ6257595.1"/>
    </source>
</evidence>
<accession>A0AAD6ITX9</accession>
<feature type="region of interest" description="Disordered" evidence="1">
    <location>
        <begin position="31"/>
        <end position="84"/>
    </location>
</feature>
<gene>
    <name evidence="2" type="ORF">Dda_7380</name>
</gene>